<evidence type="ECO:0000256" key="6">
    <source>
        <dbReference type="SAM" id="Coils"/>
    </source>
</evidence>
<keyword evidence="5 10" id="KW-0418">Kinase</keyword>
<dbReference type="SMART" id="SM00091">
    <property type="entry name" value="PAS"/>
    <property type="match status" value="4"/>
</dbReference>
<dbReference type="Gene3D" id="1.10.287.130">
    <property type="match status" value="1"/>
</dbReference>
<feature type="domain" description="PAS" evidence="8">
    <location>
        <begin position="144"/>
        <end position="197"/>
    </location>
</feature>
<keyword evidence="3" id="KW-0597">Phosphoprotein</keyword>
<dbReference type="Pfam" id="PF00512">
    <property type="entry name" value="HisKA"/>
    <property type="match status" value="1"/>
</dbReference>
<feature type="domain" description="PAC" evidence="9">
    <location>
        <begin position="221"/>
        <end position="271"/>
    </location>
</feature>
<sequence>MRPQEDGRQTLGLHARQYDRKLMEGQFEALLEAAPDGIVIVDQDGRIVLINSETERLFGYRRAELLGQPVDLLLPERYRQEHQGYRAGFLTSPRTRPMGSGLELYGRRKDGNEFPTEISLSPFETDGGILVTAIIRDITERKRAEEKFRGLLESAPDAVVIVNPHGHIVLVNSRTEQLFGYSRDELLGLPVELLLPERFRDLHENQRRDHLADPRTPPTGNAIELSGLSKVRREFPVEISLSPLETDEGLLTITIIRDISERKRAEEARARQIRERMHEVEVAERKFRGLLEAAPDAIIIVNRAGRIVLVNGQAEELFGYQRNELLGKSVETLLPERFRGSHRGHRGNYFDAPRTRPMGIGLELFGLRKDGSEFPTEISLSPLETEDGLLITSVVRDITERKRAEAARTQLIWEQAARAEAEAAQATLRTMIQASPLPIVFFDPDGSIQGWNPAAERTLGWTEAEVRGRTIPGFLEPDLFTRASRGESVLGLEVQQRRKDGAWADLSISVAPAYDGTGQLSGIICVFSDVTERNRAEAARIQIVAAQEAVRVREEFLSIASHELKTPITTIKGYTQLLAEHVLRPGADLDVIANFIDELEGQSDRLEMLVADFLDAARIRQGRLILRPEPVDLTALAQRILTRFDHTLGGAAQHKLILEAPGPVQGIWDPDRLDQAVTNLVSNAVKYSPDGGTICLRIRPLRDSHVELSVSDQGLGIASEEQEHLFQPFTRTRTARRSVSGTGLGLYIAAQLVEQHGGTISLHSEPGIGSTFTIRLPLTPSTGS</sequence>
<evidence type="ECO:0000259" key="8">
    <source>
        <dbReference type="PROSITE" id="PS50112"/>
    </source>
</evidence>
<evidence type="ECO:0000313" key="11">
    <source>
        <dbReference type="Proteomes" id="UP000004221"/>
    </source>
</evidence>
<dbReference type="InterPro" id="IPR013767">
    <property type="entry name" value="PAS_fold"/>
</dbReference>
<dbReference type="PRINTS" id="PR00344">
    <property type="entry name" value="BCTRLSENSOR"/>
</dbReference>
<dbReference type="PROSITE" id="PS50109">
    <property type="entry name" value="HIS_KIN"/>
    <property type="match status" value="1"/>
</dbReference>
<evidence type="ECO:0000256" key="5">
    <source>
        <dbReference type="ARBA" id="ARBA00022777"/>
    </source>
</evidence>
<protein>
    <recommendedName>
        <fullName evidence="2">histidine kinase</fullName>
        <ecNumber evidence="2">2.7.13.3</ecNumber>
    </recommendedName>
</protein>
<dbReference type="SUPFAM" id="SSF55785">
    <property type="entry name" value="PYP-like sensor domain (PAS domain)"/>
    <property type="match status" value="4"/>
</dbReference>
<dbReference type="PANTHER" id="PTHR43047:SF72">
    <property type="entry name" value="OSMOSENSING HISTIDINE PROTEIN KINASE SLN1"/>
    <property type="match status" value="1"/>
</dbReference>
<feature type="domain" description="PAS" evidence="8">
    <location>
        <begin position="23"/>
        <end position="76"/>
    </location>
</feature>
<dbReference type="InterPro" id="IPR004358">
    <property type="entry name" value="Sig_transdc_His_kin-like_C"/>
</dbReference>
<dbReference type="SMART" id="SM00388">
    <property type="entry name" value="HisKA"/>
    <property type="match status" value="1"/>
</dbReference>
<dbReference type="GO" id="GO:0000155">
    <property type="term" value="F:phosphorelay sensor kinase activity"/>
    <property type="evidence" value="ECO:0007669"/>
    <property type="project" value="InterPro"/>
</dbReference>
<feature type="domain" description="PAC" evidence="9">
    <location>
        <begin position="490"/>
        <end position="542"/>
    </location>
</feature>
<dbReference type="InterPro" id="IPR000700">
    <property type="entry name" value="PAS-assoc_C"/>
</dbReference>
<dbReference type="GO" id="GO:0005886">
    <property type="term" value="C:plasma membrane"/>
    <property type="evidence" value="ECO:0007669"/>
    <property type="project" value="TreeGrafter"/>
</dbReference>
<evidence type="ECO:0000259" key="9">
    <source>
        <dbReference type="PROSITE" id="PS50113"/>
    </source>
</evidence>
<dbReference type="SMART" id="SM00387">
    <property type="entry name" value="HATPase_c"/>
    <property type="match status" value="1"/>
</dbReference>
<dbReference type="GO" id="GO:0009927">
    <property type="term" value="F:histidine phosphotransfer kinase activity"/>
    <property type="evidence" value="ECO:0007669"/>
    <property type="project" value="TreeGrafter"/>
</dbReference>
<dbReference type="CDD" id="cd00130">
    <property type="entry name" value="PAS"/>
    <property type="match status" value="4"/>
</dbReference>
<dbReference type="SUPFAM" id="SSF55874">
    <property type="entry name" value="ATPase domain of HSP90 chaperone/DNA topoisomerase II/histidine kinase"/>
    <property type="match status" value="1"/>
</dbReference>
<dbReference type="Gene3D" id="3.30.450.20">
    <property type="entry name" value="PAS domain"/>
    <property type="match status" value="4"/>
</dbReference>
<dbReference type="NCBIfam" id="TIGR00229">
    <property type="entry name" value="sensory_box"/>
    <property type="match status" value="4"/>
</dbReference>
<dbReference type="Pfam" id="PF02518">
    <property type="entry name" value="HATPase_c"/>
    <property type="match status" value="1"/>
</dbReference>
<keyword evidence="11" id="KW-1185">Reference proteome</keyword>
<keyword evidence="6" id="KW-0175">Coiled coil</keyword>
<evidence type="ECO:0000259" key="7">
    <source>
        <dbReference type="PROSITE" id="PS50109"/>
    </source>
</evidence>
<dbReference type="CDD" id="cd00075">
    <property type="entry name" value="HATPase"/>
    <property type="match status" value="1"/>
</dbReference>
<dbReference type="InterPro" id="IPR036890">
    <property type="entry name" value="HATPase_C_sf"/>
</dbReference>
<dbReference type="RefSeq" id="WP_008479217.1">
    <property type="nucleotide sequence ID" value="NZ_CAGS01000329.1"/>
</dbReference>
<organism evidence="10 11">
    <name type="scientific">Nitrolancea hollandica Lb</name>
    <dbReference type="NCBI Taxonomy" id="1129897"/>
    <lineage>
        <taxon>Bacteria</taxon>
        <taxon>Pseudomonadati</taxon>
        <taxon>Thermomicrobiota</taxon>
        <taxon>Thermomicrobia</taxon>
        <taxon>Sphaerobacterales</taxon>
        <taxon>Sphaerobacterineae</taxon>
        <taxon>Sphaerobacteraceae</taxon>
        <taxon>Nitrolancea</taxon>
    </lineage>
</organism>
<proteinExistence type="predicted"/>
<feature type="coiled-coil region" evidence="6">
    <location>
        <begin position="256"/>
        <end position="283"/>
    </location>
</feature>
<feature type="domain" description="PAC" evidence="9">
    <location>
        <begin position="360"/>
        <end position="410"/>
    </location>
</feature>
<dbReference type="InterPro" id="IPR003594">
    <property type="entry name" value="HATPase_dom"/>
</dbReference>
<evidence type="ECO:0000313" key="10">
    <source>
        <dbReference type="EMBL" id="CCF84786.1"/>
    </source>
</evidence>
<comment type="caution">
    <text evidence="10">The sequence shown here is derived from an EMBL/GenBank/DDBJ whole genome shotgun (WGS) entry which is preliminary data.</text>
</comment>
<accession>I4EJC4</accession>
<reference evidence="10 11" key="1">
    <citation type="journal article" date="2012" name="ISME J.">
        <title>Nitrification expanded: discovery, physiology and genomics of a nitrite-oxidizing bacterium from the phylum Chloroflexi.</title>
        <authorList>
            <person name="Sorokin D.Y."/>
            <person name="Lucker S."/>
            <person name="Vejmelkova D."/>
            <person name="Kostrikina N.A."/>
            <person name="Kleerebezem R."/>
            <person name="Rijpstra W.I."/>
            <person name="Damste J.S."/>
            <person name="Le Paslier D."/>
            <person name="Muyzer G."/>
            <person name="Wagner M."/>
            <person name="van Loosdrecht M.C."/>
            <person name="Daims H."/>
        </authorList>
    </citation>
    <scope>NUCLEOTIDE SEQUENCE [LARGE SCALE GENOMIC DNA]</scope>
    <source>
        <strain evidence="11">none</strain>
    </source>
</reference>
<dbReference type="Pfam" id="PF00989">
    <property type="entry name" value="PAS"/>
    <property type="match status" value="1"/>
</dbReference>
<dbReference type="Proteomes" id="UP000004221">
    <property type="component" value="Unassembled WGS sequence"/>
</dbReference>
<evidence type="ECO:0000256" key="2">
    <source>
        <dbReference type="ARBA" id="ARBA00012438"/>
    </source>
</evidence>
<comment type="catalytic activity">
    <reaction evidence="1">
        <text>ATP + protein L-histidine = ADP + protein N-phospho-L-histidine.</text>
        <dbReference type="EC" id="2.7.13.3"/>
    </reaction>
</comment>
<dbReference type="InterPro" id="IPR000014">
    <property type="entry name" value="PAS"/>
</dbReference>
<dbReference type="Gene3D" id="3.30.565.10">
    <property type="entry name" value="Histidine kinase-like ATPase, C-terminal domain"/>
    <property type="match status" value="1"/>
</dbReference>
<dbReference type="AlphaFoldDB" id="I4EJC4"/>
<feature type="domain" description="PAS" evidence="8">
    <location>
        <begin position="424"/>
        <end position="478"/>
    </location>
</feature>
<name>I4EJC4_9BACT</name>
<feature type="domain" description="PAC" evidence="9">
    <location>
        <begin position="100"/>
        <end position="150"/>
    </location>
</feature>
<dbReference type="GO" id="GO:0006355">
    <property type="term" value="P:regulation of DNA-templated transcription"/>
    <property type="evidence" value="ECO:0007669"/>
    <property type="project" value="InterPro"/>
</dbReference>
<dbReference type="SUPFAM" id="SSF47384">
    <property type="entry name" value="Homodimeric domain of signal transducing histidine kinase"/>
    <property type="match status" value="1"/>
</dbReference>
<feature type="domain" description="PAS" evidence="8">
    <location>
        <begin position="283"/>
        <end position="336"/>
    </location>
</feature>
<dbReference type="PROSITE" id="PS50112">
    <property type="entry name" value="PAS"/>
    <property type="match status" value="4"/>
</dbReference>
<dbReference type="PROSITE" id="PS50113">
    <property type="entry name" value="PAC"/>
    <property type="match status" value="4"/>
</dbReference>
<evidence type="ECO:0000256" key="1">
    <source>
        <dbReference type="ARBA" id="ARBA00000085"/>
    </source>
</evidence>
<evidence type="ECO:0000256" key="3">
    <source>
        <dbReference type="ARBA" id="ARBA00022553"/>
    </source>
</evidence>
<dbReference type="PANTHER" id="PTHR43047">
    <property type="entry name" value="TWO-COMPONENT HISTIDINE PROTEIN KINASE"/>
    <property type="match status" value="1"/>
</dbReference>
<evidence type="ECO:0000256" key="4">
    <source>
        <dbReference type="ARBA" id="ARBA00022679"/>
    </source>
</evidence>
<dbReference type="InterPro" id="IPR036097">
    <property type="entry name" value="HisK_dim/P_sf"/>
</dbReference>
<dbReference type="SMART" id="SM00086">
    <property type="entry name" value="PAC"/>
    <property type="match status" value="4"/>
</dbReference>
<keyword evidence="4 10" id="KW-0808">Transferase</keyword>
<gene>
    <name evidence="10" type="ORF">NITHO_3950003</name>
</gene>
<dbReference type="EMBL" id="CAGS01000329">
    <property type="protein sequence ID" value="CCF84786.1"/>
    <property type="molecule type" value="Genomic_DNA"/>
</dbReference>
<dbReference type="FunFam" id="3.30.565.10:FF:000006">
    <property type="entry name" value="Sensor histidine kinase WalK"/>
    <property type="match status" value="1"/>
</dbReference>
<dbReference type="InterPro" id="IPR035965">
    <property type="entry name" value="PAS-like_dom_sf"/>
</dbReference>
<dbReference type="EC" id="2.7.13.3" evidence="2"/>
<dbReference type="InterPro" id="IPR001610">
    <property type="entry name" value="PAC"/>
</dbReference>
<dbReference type="InterPro" id="IPR005467">
    <property type="entry name" value="His_kinase_dom"/>
</dbReference>
<dbReference type="InterPro" id="IPR003661">
    <property type="entry name" value="HisK_dim/P_dom"/>
</dbReference>
<feature type="domain" description="Histidine kinase" evidence="7">
    <location>
        <begin position="559"/>
        <end position="780"/>
    </location>
</feature>
<dbReference type="Pfam" id="PF13426">
    <property type="entry name" value="PAS_9"/>
    <property type="match status" value="3"/>
</dbReference>
<dbReference type="CDD" id="cd00082">
    <property type="entry name" value="HisKA"/>
    <property type="match status" value="1"/>
</dbReference>